<dbReference type="InterPro" id="IPR040503">
    <property type="entry name" value="TRHO_N"/>
</dbReference>
<keyword evidence="1" id="KW-0819">tRNA processing</keyword>
<protein>
    <recommendedName>
        <fullName evidence="1">tRNA uridine(34) hydroxylase</fullName>
        <ecNumber evidence="1">1.14.-.-</ecNumber>
    </recommendedName>
    <alternativeName>
        <fullName evidence="1">tRNA hydroxylation protein O</fullName>
    </alternativeName>
</protein>
<dbReference type="NCBIfam" id="NF001136">
    <property type="entry name" value="PRK00142.1-4"/>
    <property type="match status" value="1"/>
</dbReference>
<comment type="function">
    <text evidence="1">Catalyzes oxygen-dependent 5-hydroxyuridine (ho5U) modification at position 34 in tRNAs.</text>
</comment>
<dbReference type="GO" id="GO:0016705">
    <property type="term" value="F:oxidoreductase activity, acting on paired donors, with incorporation or reduction of molecular oxygen"/>
    <property type="evidence" value="ECO:0007669"/>
    <property type="project" value="UniProtKB-UniRule"/>
</dbReference>
<dbReference type="GO" id="GO:0016740">
    <property type="term" value="F:transferase activity"/>
    <property type="evidence" value="ECO:0007669"/>
    <property type="project" value="UniProtKB-KW"/>
</dbReference>
<comment type="catalytic activity">
    <reaction evidence="1">
        <text>uridine(34) in tRNA + AH2 + O2 = 5-hydroxyuridine(34) in tRNA + A + H2O</text>
        <dbReference type="Rhea" id="RHEA:64224"/>
        <dbReference type="Rhea" id="RHEA-COMP:11727"/>
        <dbReference type="Rhea" id="RHEA-COMP:13381"/>
        <dbReference type="ChEBI" id="CHEBI:13193"/>
        <dbReference type="ChEBI" id="CHEBI:15377"/>
        <dbReference type="ChEBI" id="CHEBI:15379"/>
        <dbReference type="ChEBI" id="CHEBI:17499"/>
        <dbReference type="ChEBI" id="CHEBI:65315"/>
        <dbReference type="ChEBI" id="CHEBI:136877"/>
    </reaction>
</comment>
<dbReference type="EMBL" id="CXPG01000020">
    <property type="protein sequence ID" value="CTQ33737.1"/>
    <property type="molecule type" value="Genomic_DNA"/>
</dbReference>
<organism evidence="3 4">
    <name type="scientific">Jannaschia rubra</name>
    <dbReference type="NCBI Taxonomy" id="282197"/>
    <lineage>
        <taxon>Bacteria</taxon>
        <taxon>Pseudomonadati</taxon>
        <taxon>Pseudomonadota</taxon>
        <taxon>Alphaproteobacteria</taxon>
        <taxon>Rhodobacterales</taxon>
        <taxon>Roseobacteraceae</taxon>
        <taxon>Jannaschia</taxon>
    </lineage>
</organism>
<dbReference type="Gene3D" id="3.40.250.10">
    <property type="entry name" value="Rhodanese-like domain"/>
    <property type="match status" value="1"/>
</dbReference>
<dbReference type="STRING" id="282197.SAMN04488517_102571"/>
<dbReference type="GO" id="GO:0006400">
    <property type="term" value="P:tRNA modification"/>
    <property type="evidence" value="ECO:0007669"/>
    <property type="project" value="UniProtKB-UniRule"/>
</dbReference>
<proteinExistence type="inferred from homology"/>
<dbReference type="PANTHER" id="PTHR43268">
    <property type="entry name" value="THIOSULFATE SULFURTRANSFERASE/RHODANESE-LIKE DOMAIN-CONTAINING PROTEIN 2"/>
    <property type="match status" value="1"/>
</dbReference>
<dbReference type="Proteomes" id="UP000048908">
    <property type="component" value="Unassembled WGS sequence"/>
</dbReference>
<dbReference type="Pfam" id="PF17773">
    <property type="entry name" value="UPF0176_N"/>
    <property type="match status" value="1"/>
</dbReference>
<dbReference type="OrthoDB" id="9778326at2"/>
<dbReference type="PROSITE" id="PS50206">
    <property type="entry name" value="RHODANESE_3"/>
    <property type="match status" value="1"/>
</dbReference>
<dbReference type="Gene3D" id="3.30.70.100">
    <property type="match status" value="1"/>
</dbReference>
<evidence type="ECO:0000259" key="2">
    <source>
        <dbReference type="PROSITE" id="PS50206"/>
    </source>
</evidence>
<dbReference type="InterPro" id="IPR020936">
    <property type="entry name" value="TrhO"/>
</dbReference>
<accession>A0A0M6XT05</accession>
<sequence>MTVIAAFYRFTAFADLATLQGPLQALCEAQGITGTLLLAPEGINGTVAGTRAAIDALLHHLRGLPGCAGLEPKISRADTSPFGRMKVRLKREIVTMGQPDIDPLGNVGRYVEPGDWNAVLRDPDAVVIDTRNAYEVAIGSFAGAVDPGTASFGEFPTWWAANAARFQGRRIAMFCTGGIRCEKSTAFLCAQGVKDVMHLQGGILKYLEDVPASDSLWHGGCFVFDDRVSVGHGLVPGDHVLCHACRRPLDPSDKSRPEYEAGVSCHLCLDTFAEADRNRFRERMRQMELARARGARHLGADV</sequence>
<dbReference type="EC" id="1.14.-.-" evidence="1"/>
<reference evidence="3 4" key="1">
    <citation type="submission" date="2015-07" db="EMBL/GenBank/DDBJ databases">
        <authorList>
            <person name="Noorani M."/>
        </authorList>
    </citation>
    <scope>NUCLEOTIDE SEQUENCE [LARGE SCALE GENOMIC DNA]</scope>
    <source>
        <strain evidence="3 4">CECT 5088</strain>
    </source>
</reference>
<dbReference type="AlphaFoldDB" id="A0A0M6XT05"/>
<keyword evidence="1" id="KW-0560">Oxidoreductase</keyword>
<keyword evidence="3" id="KW-0808">Transferase</keyword>
<feature type="domain" description="Rhodanese" evidence="2">
    <location>
        <begin position="121"/>
        <end position="215"/>
    </location>
</feature>
<dbReference type="InterPro" id="IPR001763">
    <property type="entry name" value="Rhodanese-like_dom"/>
</dbReference>
<evidence type="ECO:0000256" key="1">
    <source>
        <dbReference type="HAMAP-Rule" id="MF_00469"/>
    </source>
</evidence>
<dbReference type="PANTHER" id="PTHR43268:SF3">
    <property type="entry name" value="RHODANESE-LIKE DOMAIN-CONTAINING PROTEIN 7-RELATED"/>
    <property type="match status" value="1"/>
</dbReference>
<gene>
    <name evidence="1" type="primary">trhO</name>
    <name evidence="3" type="ORF">JAN5088_02523</name>
</gene>
<comment type="similarity">
    <text evidence="1">Belongs to the TrhO family.</text>
</comment>
<evidence type="ECO:0000313" key="4">
    <source>
        <dbReference type="Proteomes" id="UP000048908"/>
    </source>
</evidence>
<dbReference type="Pfam" id="PF00581">
    <property type="entry name" value="Rhodanese"/>
    <property type="match status" value="1"/>
</dbReference>
<dbReference type="InterPro" id="IPR036873">
    <property type="entry name" value="Rhodanese-like_dom_sf"/>
</dbReference>
<dbReference type="SUPFAM" id="SSF52821">
    <property type="entry name" value="Rhodanese/Cell cycle control phosphatase"/>
    <property type="match status" value="1"/>
</dbReference>
<dbReference type="SMART" id="SM00450">
    <property type="entry name" value="RHOD"/>
    <property type="match status" value="1"/>
</dbReference>
<name>A0A0M6XT05_9RHOB</name>
<dbReference type="RefSeq" id="WP_055683111.1">
    <property type="nucleotide sequence ID" value="NZ_CXPG01000020.1"/>
</dbReference>
<evidence type="ECO:0000313" key="3">
    <source>
        <dbReference type="EMBL" id="CTQ33737.1"/>
    </source>
</evidence>
<dbReference type="CDD" id="cd01518">
    <property type="entry name" value="RHOD_YceA"/>
    <property type="match status" value="1"/>
</dbReference>
<dbReference type="HAMAP" id="MF_00469">
    <property type="entry name" value="TrhO"/>
    <property type="match status" value="1"/>
</dbReference>
<keyword evidence="4" id="KW-1185">Reference proteome</keyword>